<comment type="cofactor">
    <cofactor evidence="1">
        <name>FAD</name>
        <dbReference type="ChEBI" id="CHEBI:57692"/>
    </cofactor>
</comment>
<dbReference type="InterPro" id="IPR036774">
    <property type="entry name" value="ERV/ALR_sulphydryl_oxid_sf"/>
</dbReference>
<dbReference type="Gene3D" id="1.20.120.310">
    <property type="entry name" value="ERV/ALR sulfhydryl oxidase domain"/>
    <property type="match status" value="1"/>
</dbReference>
<dbReference type="GO" id="GO:0005739">
    <property type="term" value="C:mitochondrion"/>
    <property type="evidence" value="ECO:0007669"/>
    <property type="project" value="TreeGrafter"/>
</dbReference>
<dbReference type="InterPro" id="IPR039799">
    <property type="entry name" value="ALR/ERV"/>
</dbReference>
<sequence length="274" mass="31887">MLNDDNFSDGHNCIEILDKDLKLAPIVTNDPNNVDSGNGLITSIWGPHAWEFIHSVAFGYPISPSEEQKKNYKDFFIKMGDILPCGYCRTSFKQFITENQDTVIDDNVMKSRENLTKWTFNLHNAINNKLGHNYGETYEEMCFKYESYRAKCSKTANGCVMPISIKANSYQKSDIQRAQVIPYEICDKFRNYAVQLGLHKYSEYLDYYKNLKRNCKMWGIRDCSCRKVIKYMRKKGINAIDEKTGLPSLYEMILFSMMCSTIDIKKINEMVKKF</sequence>
<protein>
    <recommendedName>
        <fullName evidence="2">thiol oxidase</fullName>
        <ecNumber evidence="2">1.8.3.2</ecNumber>
    </recommendedName>
</protein>
<organism evidence="8">
    <name type="scientific">viral metagenome</name>
    <dbReference type="NCBI Taxonomy" id="1070528"/>
    <lineage>
        <taxon>unclassified sequences</taxon>
        <taxon>metagenomes</taxon>
        <taxon>organismal metagenomes</taxon>
    </lineage>
</organism>
<evidence type="ECO:0000313" key="8">
    <source>
        <dbReference type="EMBL" id="QHS90242.1"/>
    </source>
</evidence>
<dbReference type="Pfam" id="PF04777">
    <property type="entry name" value="Evr1_Alr"/>
    <property type="match status" value="1"/>
</dbReference>
<dbReference type="Gene3D" id="1.20.120.1250">
    <property type="entry name" value="Sulfhydryl oxidase R596, ORFan domain"/>
    <property type="match status" value="1"/>
</dbReference>
<dbReference type="InterPro" id="IPR017905">
    <property type="entry name" value="ERV/ALR_sulphydryl_oxidase"/>
</dbReference>
<evidence type="ECO:0000256" key="1">
    <source>
        <dbReference type="ARBA" id="ARBA00001974"/>
    </source>
</evidence>
<name>A0A6C0BE47_9ZZZZ</name>
<dbReference type="PROSITE" id="PS51324">
    <property type="entry name" value="ERV_ALR"/>
    <property type="match status" value="1"/>
</dbReference>
<feature type="domain" description="ERV/ALR sulfhydryl oxidase" evidence="7">
    <location>
        <begin position="38"/>
        <end position="148"/>
    </location>
</feature>
<evidence type="ECO:0000256" key="5">
    <source>
        <dbReference type="ARBA" id="ARBA00023002"/>
    </source>
</evidence>
<evidence type="ECO:0000256" key="3">
    <source>
        <dbReference type="ARBA" id="ARBA00022630"/>
    </source>
</evidence>
<dbReference type="SUPFAM" id="SSF69000">
    <property type="entry name" value="FAD-dependent thiol oxidase"/>
    <property type="match status" value="1"/>
</dbReference>
<dbReference type="GO" id="GO:0050660">
    <property type="term" value="F:flavin adenine dinucleotide binding"/>
    <property type="evidence" value="ECO:0007669"/>
    <property type="project" value="TreeGrafter"/>
</dbReference>
<evidence type="ECO:0000256" key="6">
    <source>
        <dbReference type="ARBA" id="ARBA00023157"/>
    </source>
</evidence>
<dbReference type="AlphaFoldDB" id="A0A6C0BE47"/>
<reference evidence="8" key="1">
    <citation type="journal article" date="2020" name="Nature">
        <title>Giant virus diversity and host interactions through global metagenomics.</title>
        <authorList>
            <person name="Schulz F."/>
            <person name="Roux S."/>
            <person name="Paez-Espino D."/>
            <person name="Jungbluth S."/>
            <person name="Walsh D.A."/>
            <person name="Denef V.J."/>
            <person name="McMahon K.D."/>
            <person name="Konstantinidis K.T."/>
            <person name="Eloe-Fadrosh E.A."/>
            <person name="Kyrpides N.C."/>
            <person name="Woyke T."/>
        </authorList>
    </citation>
    <scope>NUCLEOTIDE SEQUENCE</scope>
    <source>
        <strain evidence="8">GVMAG-M-3300010160-60</strain>
    </source>
</reference>
<dbReference type="EMBL" id="MN739130">
    <property type="protein sequence ID" value="QHS90242.1"/>
    <property type="molecule type" value="Genomic_DNA"/>
</dbReference>
<dbReference type="EC" id="1.8.3.2" evidence="2"/>
<evidence type="ECO:0000256" key="2">
    <source>
        <dbReference type="ARBA" id="ARBA00012512"/>
    </source>
</evidence>
<dbReference type="PANTHER" id="PTHR12645">
    <property type="entry name" value="ALR/ERV"/>
    <property type="match status" value="1"/>
</dbReference>
<dbReference type="PANTHER" id="PTHR12645:SF0">
    <property type="entry name" value="FAD-LINKED SULFHYDRYL OXIDASE ALR"/>
    <property type="match status" value="1"/>
</dbReference>
<dbReference type="GO" id="GO:0016971">
    <property type="term" value="F:flavin-dependent sulfhydryl oxidase activity"/>
    <property type="evidence" value="ECO:0007669"/>
    <property type="project" value="InterPro"/>
</dbReference>
<keyword evidence="4" id="KW-0274">FAD</keyword>
<evidence type="ECO:0000259" key="7">
    <source>
        <dbReference type="PROSITE" id="PS51324"/>
    </source>
</evidence>
<accession>A0A6C0BE47</accession>
<proteinExistence type="predicted"/>
<evidence type="ECO:0000256" key="4">
    <source>
        <dbReference type="ARBA" id="ARBA00022827"/>
    </source>
</evidence>
<keyword evidence="6" id="KW-1015">Disulfide bond</keyword>
<keyword evidence="5" id="KW-0560">Oxidoreductase</keyword>
<keyword evidence="3" id="KW-0285">Flavoprotein</keyword>